<keyword evidence="9" id="KW-1185">Reference proteome</keyword>
<dbReference type="AlphaFoldDB" id="A0A8J5MUW8"/>
<feature type="domain" description="Neurotransmitter-gated ion-channel transmembrane" evidence="7">
    <location>
        <begin position="183"/>
        <end position="316"/>
    </location>
</feature>
<dbReference type="Gene3D" id="2.70.170.10">
    <property type="entry name" value="Neurotransmitter-gated ion-channel ligand-binding domain"/>
    <property type="match status" value="1"/>
</dbReference>
<dbReference type="InterPro" id="IPR038050">
    <property type="entry name" value="Neuro_actylchol_rec"/>
</dbReference>
<evidence type="ECO:0000259" key="7">
    <source>
        <dbReference type="Pfam" id="PF02932"/>
    </source>
</evidence>
<keyword evidence="4 5" id="KW-0472">Membrane</keyword>
<organism evidence="8 9">
    <name type="scientific">Homarus americanus</name>
    <name type="common">American lobster</name>
    <dbReference type="NCBI Taxonomy" id="6706"/>
    <lineage>
        <taxon>Eukaryota</taxon>
        <taxon>Metazoa</taxon>
        <taxon>Ecdysozoa</taxon>
        <taxon>Arthropoda</taxon>
        <taxon>Crustacea</taxon>
        <taxon>Multicrustacea</taxon>
        <taxon>Malacostraca</taxon>
        <taxon>Eumalacostraca</taxon>
        <taxon>Eucarida</taxon>
        <taxon>Decapoda</taxon>
        <taxon>Pleocyemata</taxon>
        <taxon>Astacidea</taxon>
        <taxon>Nephropoidea</taxon>
        <taxon>Nephropidae</taxon>
        <taxon>Homarus</taxon>
    </lineage>
</organism>
<name>A0A8J5MUW8_HOMAM</name>
<dbReference type="GO" id="GO:0004888">
    <property type="term" value="F:transmembrane signaling receptor activity"/>
    <property type="evidence" value="ECO:0007669"/>
    <property type="project" value="InterPro"/>
</dbReference>
<dbReference type="GO" id="GO:0005230">
    <property type="term" value="F:extracellular ligand-gated monoatomic ion channel activity"/>
    <property type="evidence" value="ECO:0007669"/>
    <property type="project" value="InterPro"/>
</dbReference>
<dbReference type="SUPFAM" id="SSF63712">
    <property type="entry name" value="Nicotinic receptor ligand binding domain-like"/>
    <property type="match status" value="1"/>
</dbReference>
<dbReference type="SUPFAM" id="SSF90112">
    <property type="entry name" value="Neurotransmitter-gated ion-channel transmembrane pore"/>
    <property type="match status" value="1"/>
</dbReference>
<dbReference type="Gene3D" id="1.20.58.390">
    <property type="entry name" value="Neurotransmitter-gated ion-channel transmembrane domain"/>
    <property type="match status" value="1"/>
</dbReference>
<feature type="transmembrane region" description="Helical" evidence="5">
    <location>
        <begin position="269"/>
        <end position="290"/>
    </location>
</feature>
<evidence type="ECO:0000313" key="8">
    <source>
        <dbReference type="EMBL" id="KAG7163894.1"/>
    </source>
</evidence>
<feature type="transmembrane region" description="Helical" evidence="5">
    <location>
        <begin position="236"/>
        <end position="257"/>
    </location>
</feature>
<keyword evidence="2 5" id="KW-0812">Transmembrane</keyword>
<dbReference type="PANTHER" id="PTHR18945">
    <property type="entry name" value="NEUROTRANSMITTER GATED ION CHANNEL"/>
    <property type="match status" value="1"/>
</dbReference>
<sequence length="366" mass="40900">MAEQNLRHKLLENYDKTSLPAMKTTVKFRMTIKHFDMILWKPDLDIYNSARIGESLSFGDTLLIVFSNGRVLFVPPVQLHFTCAMDLTYWPHDTHNCTLTIGSWVHDGHTIDPQIMDEKPEFDIPVDLTESGKNLTRGSWDVKGSNMTRKVSKYDCCPELYITLIISLKLQRNAPAYAWTVRLPAVGMCILTVVLFLLPPGAGEKLVFGGLCLILDLLFIAYTSNIVSHAPTHTPLIIELVCEQLLLVIGSVVLAAFTTRMARDPHTCGLPVCVRQVLLMLSVCLCLQNYKNLVARSHQPYTRTVKTEELEMGESSAAQLYGGMSGDFTTPCGLDWLLLAAVIDRICLIVFVAIFIMNMISFSAVL</sequence>
<dbReference type="Pfam" id="PF02932">
    <property type="entry name" value="Neur_chan_memb"/>
    <property type="match status" value="1"/>
</dbReference>
<feature type="domain" description="Neurotransmitter-gated ion-channel ligand-binding" evidence="6">
    <location>
        <begin position="39"/>
        <end position="173"/>
    </location>
</feature>
<keyword evidence="8" id="KW-0675">Receptor</keyword>
<dbReference type="InterPro" id="IPR006202">
    <property type="entry name" value="Neur_chan_lig-bd"/>
</dbReference>
<protein>
    <submittedName>
        <fullName evidence="8">Neuronal acetylcholine receptor subunit alpha-6-like 1</fullName>
    </submittedName>
</protein>
<evidence type="ECO:0000256" key="4">
    <source>
        <dbReference type="ARBA" id="ARBA00023136"/>
    </source>
</evidence>
<dbReference type="EMBL" id="JAHLQT010026066">
    <property type="protein sequence ID" value="KAG7163894.1"/>
    <property type="molecule type" value="Genomic_DNA"/>
</dbReference>
<dbReference type="GO" id="GO:0016020">
    <property type="term" value="C:membrane"/>
    <property type="evidence" value="ECO:0007669"/>
    <property type="project" value="UniProtKB-SubCell"/>
</dbReference>
<feature type="transmembrane region" description="Helical" evidence="5">
    <location>
        <begin position="336"/>
        <end position="360"/>
    </location>
</feature>
<comment type="caution">
    <text evidence="8">The sequence shown here is derived from an EMBL/GenBank/DDBJ whole genome shotgun (WGS) entry which is preliminary data.</text>
</comment>
<feature type="transmembrane region" description="Helical" evidence="5">
    <location>
        <begin position="206"/>
        <end position="224"/>
    </location>
</feature>
<feature type="transmembrane region" description="Helical" evidence="5">
    <location>
        <begin position="176"/>
        <end position="199"/>
    </location>
</feature>
<evidence type="ECO:0000256" key="3">
    <source>
        <dbReference type="ARBA" id="ARBA00022989"/>
    </source>
</evidence>
<keyword evidence="3 5" id="KW-1133">Transmembrane helix</keyword>
<reference evidence="8" key="1">
    <citation type="journal article" date="2021" name="Sci. Adv.">
        <title>The American lobster genome reveals insights on longevity, neural, and immune adaptations.</title>
        <authorList>
            <person name="Polinski J.M."/>
            <person name="Zimin A.V."/>
            <person name="Clark K.F."/>
            <person name="Kohn A.B."/>
            <person name="Sadowski N."/>
            <person name="Timp W."/>
            <person name="Ptitsyn A."/>
            <person name="Khanna P."/>
            <person name="Romanova D.Y."/>
            <person name="Williams P."/>
            <person name="Greenwood S.J."/>
            <person name="Moroz L.L."/>
            <person name="Walt D.R."/>
            <person name="Bodnar A.G."/>
        </authorList>
    </citation>
    <scope>NUCLEOTIDE SEQUENCE</scope>
    <source>
        <strain evidence="8">GMGI-L3</strain>
    </source>
</reference>
<comment type="subcellular location">
    <subcellularLocation>
        <location evidence="1">Membrane</location>
        <topology evidence="1">Multi-pass membrane protein</topology>
    </subcellularLocation>
</comment>
<dbReference type="Proteomes" id="UP000747542">
    <property type="component" value="Unassembled WGS sequence"/>
</dbReference>
<evidence type="ECO:0000259" key="6">
    <source>
        <dbReference type="Pfam" id="PF02931"/>
    </source>
</evidence>
<evidence type="ECO:0000256" key="5">
    <source>
        <dbReference type="SAM" id="Phobius"/>
    </source>
</evidence>
<proteinExistence type="predicted"/>
<dbReference type="InterPro" id="IPR006029">
    <property type="entry name" value="Neurotrans-gated_channel_TM"/>
</dbReference>
<dbReference type="InterPro" id="IPR036734">
    <property type="entry name" value="Neur_chan_lig-bd_sf"/>
</dbReference>
<evidence type="ECO:0000256" key="1">
    <source>
        <dbReference type="ARBA" id="ARBA00004141"/>
    </source>
</evidence>
<gene>
    <name evidence="8" type="primary">Chrna6-L1</name>
    <name evidence="8" type="ORF">Hamer_G020809</name>
</gene>
<dbReference type="Pfam" id="PF02931">
    <property type="entry name" value="Neur_chan_LBD"/>
    <property type="match status" value="1"/>
</dbReference>
<evidence type="ECO:0000313" key="9">
    <source>
        <dbReference type="Proteomes" id="UP000747542"/>
    </source>
</evidence>
<dbReference type="InterPro" id="IPR036719">
    <property type="entry name" value="Neuro-gated_channel_TM_sf"/>
</dbReference>
<evidence type="ECO:0000256" key="2">
    <source>
        <dbReference type="ARBA" id="ARBA00022692"/>
    </source>
</evidence>
<dbReference type="InterPro" id="IPR006201">
    <property type="entry name" value="Neur_channel"/>
</dbReference>
<accession>A0A8J5MUW8</accession>